<dbReference type="OrthoDB" id="9795973at2"/>
<sequence length="152" mass="17755">MQKIIFIELPVARKEQYVTDITESLFALNKSIHIFAQKNNLVALDRLLWVRKPDSFLPHAIFQESDQENPDLLEPILLIDRPVRLTADVLILHDPLPVDQIGSYEIIIDFAELYDQNRLKDSRQRYKVFRDSGRFDLSFEKLGSFLKLIKAS</sequence>
<dbReference type="Gene3D" id="3.40.50.10110">
    <property type="entry name" value="DNA polymerase III subunit chi"/>
    <property type="match status" value="1"/>
</dbReference>
<dbReference type="PaxDb" id="880073-Calab_0880"/>
<dbReference type="RefSeq" id="WP_006927514.1">
    <property type="nucleotide sequence ID" value="NZ_CM001402.1"/>
</dbReference>
<dbReference type="STRING" id="880073.Cabys_74"/>
<evidence type="ECO:0000313" key="2">
    <source>
        <dbReference type="EMBL" id="EHO40517.1"/>
    </source>
</evidence>
<dbReference type="EMBL" id="CP018099">
    <property type="protein sequence ID" value="APF16825.1"/>
    <property type="molecule type" value="Genomic_DNA"/>
</dbReference>
<dbReference type="InterPro" id="IPR036768">
    <property type="entry name" value="PolIII_chi_sf"/>
</dbReference>
<reference evidence="1 4" key="2">
    <citation type="submission" date="2016-11" db="EMBL/GenBank/DDBJ databases">
        <title>Genomic analysis of Caldithrix abyssi and proposal of a novel bacterial phylum Caldithrichaeota.</title>
        <authorList>
            <person name="Kublanov I."/>
            <person name="Sigalova O."/>
            <person name="Gavrilov S."/>
            <person name="Lebedinsky A."/>
            <person name="Ivanova N."/>
            <person name="Daum C."/>
            <person name="Reddy T."/>
            <person name="Klenk H.P."/>
            <person name="Goker M."/>
            <person name="Reva O."/>
            <person name="Miroshnichenko M."/>
            <person name="Kyprides N."/>
            <person name="Woyke T."/>
            <person name="Gelfand M."/>
        </authorList>
    </citation>
    <scope>NUCLEOTIDE SEQUENCE [LARGE SCALE GENOMIC DNA]</scope>
    <source>
        <strain evidence="1 4">LF13</strain>
    </source>
</reference>
<evidence type="ECO:0000313" key="3">
    <source>
        <dbReference type="Proteomes" id="UP000004671"/>
    </source>
</evidence>
<accession>H1XUL8</accession>
<dbReference type="GO" id="GO:0032298">
    <property type="term" value="P:positive regulation of DNA-templated DNA replication initiation"/>
    <property type="evidence" value="ECO:0007669"/>
    <property type="project" value="TreeGrafter"/>
</dbReference>
<dbReference type="AlphaFoldDB" id="H1XUL8"/>
<dbReference type="Proteomes" id="UP000004671">
    <property type="component" value="Chromosome"/>
</dbReference>
<dbReference type="PANTHER" id="PTHR38767">
    <property type="entry name" value="DNA POLYMERASE III SUBUNIT CHI"/>
    <property type="match status" value="1"/>
</dbReference>
<dbReference type="InterPro" id="IPR007459">
    <property type="entry name" value="DNA_pol3_chi"/>
</dbReference>
<dbReference type="PANTHER" id="PTHR38767:SF1">
    <property type="entry name" value="DNA POLYMERASE III SUBUNIT CHI"/>
    <property type="match status" value="1"/>
</dbReference>
<dbReference type="EMBL" id="CM001402">
    <property type="protein sequence ID" value="EHO40517.1"/>
    <property type="molecule type" value="Genomic_DNA"/>
</dbReference>
<dbReference type="HOGENOM" id="CLU_1853306_0_0_0"/>
<dbReference type="GO" id="GO:0003677">
    <property type="term" value="F:DNA binding"/>
    <property type="evidence" value="ECO:0007669"/>
    <property type="project" value="InterPro"/>
</dbReference>
<keyword evidence="3" id="KW-1185">Reference proteome</keyword>
<protein>
    <submittedName>
        <fullName evidence="1">DNA polymerase III, chi subunit</fullName>
    </submittedName>
</protein>
<proteinExistence type="predicted"/>
<dbReference type="GO" id="GO:0006260">
    <property type="term" value="P:DNA replication"/>
    <property type="evidence" value="ECO:0007669"/>
    <property type="project" value="InterPro"/>
</dbReference>
<organism evidence="2 3">
    <name type="scientific">Caldithrix abyssi DSM 13497</name>
    <dbReference type="NCBI Taxonomy" id="880073"/>
    <lineage>
        <taxon>Bacteria</taxon>
        <taxon>Pseudomonadati</taxon>
        <taxon>Calditrichota</taxon>
        <taxon>Calditrichia</taxon>
        <taxon>Calditrichales</taxon>
        <taxon>Calditrichaceae</taxon>
        <taxon>Caldithrix</taxon>
    </lineage>
</organism>
<dbReference type="InParanoid" id="H1XUL8"/>
<dbReference type="KEGG" id="caby:Cabys_74"/>
<gene>
    <name evidence="1" type="ORF">Cabys_74</name>
    <name evidence="2" type="ORF">Calab_0880</name>
</gene>
<name>H1XUL8_CALAY</name>
<dbReference type="GO" id="GO:0003887">
    <property type="term" value="F:DNA-directed DNA polymerase activity"/>
    <property type="evidence" value="ECO:0007669"/>
    <property type="project" value="InterPro"/>
</dbReference>
<dbReference type="Pfam" id="PF04364">
    <property type="entry name" value="DNA_pol3_chi"/>
    <property type="match status" value="1"/>
</dbReference>
<evidence type="ECO:0000313" key="1">
    <source>
        <dbReference type="EMBL" id="APF16825.1"/>
    </source>
</evidence>
<dbReference type="Proteomes" id="UP000183868">
    <property type="component" value="Chromosome"/>
</dbReference>
<evidence type="ECO:0000313" key="4">
    <source>
        <dbReference type="Proteomes" id="UP000183868"/>
    </source>
</evidence>
<reference evidence="2 3" key="1">
    <citation type="submission" date="2011-09" db="EMBL/GenBank/DDBJ databases">
        <title>The permanent draft genome of Caldithrix abyssi DSM 13497.</title>
        <authorList>
            <consortium name="US DOE Joint Genome Institute (JGI-PGF)"/>
            <person name="Lucas S."/>
            <person name="Han J."/>
            <person name="Lapidus A."/>
            <person name="Bruce D."/>
            <person name="Goodwin L."/>
            <person name="Pitluck S."/>
            <person name="Peters L."/>
            <person name="Kyrpides N."/>
            <person name="Mavromatis K."/>
            <person name="Ivanova N."/>
            <person name="Mikhailova N."/>
            <person name="Chertkov O."/>
            <person name="Detter J.C."/>
            <person name="Tapia R."/>
            <person name="Han C."/>
            <person name="Land M."/>
            <person name="Hauser L."/>
            <person name="Markowitz V."/>
            <person name="Cheng J.-F."/>
            <person name="Hugenholtz P."/>
            <person name="Woyke T."/>
            <person name="Wu D."/>
            <person name="Spring S."/>
            <person name="Brambilla E."/>
            <person name="Klenk H.-P."/>
            <person name="Eisen J.A."/>
        </authorList>
    </citation>
    <scope>NUCLEOTIDE SEQUENCE [LARGE SCALE GENOMIC DNA]</scope>
    <source>
        <strain evidence="2 3">DSM 13497</strain>
    </source>
</reference>
<dbReference type="SUPFAM" id="SSF102400">
    <property type="entry name" value="DNA polymerase III chi subunit"/>
    <property type="match status" value="1"/>
</dbReference>